<dbReference type="InterPro" id="IPR000683">
    <property type="entry name" value="Gfo/Idh/MocA-like_OxRdtase_N"/>
</dbReference>
<name>A0AA42CH40_9HYPH</name>
<dbReference type="RefSeq" id="WP_282583213.1">
    <property type="nucleotide sequence ID" value="NZ_JAMOIM010000001.1"/>
</dbReference>
<dbReference type="Gene3D" id="3.30.360.10">
    <property type="entry name" value="Dihydrodipicolinate Reductase, domain 2"/>
    <property type="match status" value="1"/>
</dbReference>
<evidence type="ECO:0000259" key="2">
    <source>
        <dbReference type="Pfam" id="PF22725"/>
    </source>
</evidence>
<reference evidence="3" key="1">
    <citation type="submission" date="2022-05" db="EMBL/GenBank/DDBJ databases">
        <authorList>
            <person name="Pankratov T."/>
        </authorList>
    </citation>
    <scope>NUCLEOTIDE SEQUENCE</scope>
    <source>
        <strain evidence="3">BP6-180914</strain>
    </source>
</reference>
<dbReference type="EMBL" id="JAMOIM010000001">
    <property type="protein sequence ID" value="MCW6506874.1"/>
    <property type="molecule type" value="Genomic_DNA"/>
</dbReference>
<dbReference type="InterPro" id="IPR055170">
    <property type="entry name" value="GFO_IDH_MocA-like_dom"/>
</dbReference>
<feature type="domain" description="GFO/IDH/MocA-like oxidoreductase" evidence="2">
    <location>
        <begin position="130"/>
        <end position="252"/>
    </location>
</feature>
<proteinExistence type="predicted"/>
<keyword evidence="4" id="KW-1185">Reference proteome</keyword>
<dbReference type="GO" id="GO:0000166">
    <property type="term" value="F:nucleotide binding"/>
    <property type="evidence" value="ECO:0007669"/>
    <property type="project" value="InterPro"/>
</dbReference>
<dbReference type="PANTHER" id="PTHR43708">
    <property type="entry name" value="CONSERVED EXPRESSED OXIDOREDUCTASE (EUROFUNG)"/>
    <property type="match status" value="1"/>
</dbReference>
<comment type="caution">
    <text evidence="3">The sequence shown here is derived from an EMBL/GenBank/DDBJ whole genome shotgun (WGS) entry which is preliminary data.</text>
</comment>
<gene>
    <name evidence="3" type="ORF">M8523_02415</name>
</gene>
<accession>A0AA42CH40</accession>
<dbReference type="Pfam" id="PF01408">
    <property type="entry name" value="GFO_IDH_MocA"/>
    <property type="match status" value="1"/>
</dbReference>
<dbReference type="SUPFAM" id="SSF55347">
    <property type="entry name" value="Glyceraldehyde-3-phosphate dehydrogenase-like, C-terminal domain"/>
    <property type="match status" value="1"/>
</dbReference>
<dbReference type="AlphaFoldDB" id="A0AA42CH40"/>
<evidence type="ECO:0000313" key="3">
    <source>
        <dbReference type="EMBL" id="MCW6506874.1"/>
    </source>
</evidence>
<dbReference type="Pfam" id="PF22725">
    <property type="entry name" value="GFO_IDH_MocA_C3"/>
    <property type="match status" value="1"/>
</dbReference>
<organism evidence="3 4">
    <name type="scientific">Lichenifustis flavocetrariae</name>
    <dbReference type="NCBI Taxonomy" id="2949735"/>
    <lineage>
        <taxon>Bacteria</taxon>
        <taxon>Pseudomonadati</taxon>
        <taxon>Pseudomonadota</taxon>
        <taxon>Alphaproteobacteria</taxon>
        <taxon>Hyphomicrobiales</taxon>
        <taxon>Lichenihabitantaceae</taxon>
        <taxon>Lichenifustis</taxon>
    </lineage>
</organism>
<dbReference type="InterPro" id="IPR036291">
    <property type="entry name" value="NAD(P)-bd_dom_sf"/>
</dbReference>
<sequence>MRGALIGCGFFAQNHLNAWRDMRAEGIELVAVCDIDPVKAKAAADTFGVPRHYTDPQTLFESEQLDFVDIATRMETHHDLVCLAVRHGVRTIVQKPFASDWQQCVSMVETARAARVPLAVHENFRFQAPMQAVREVLASGAIGAPTWGRFAFRTGFDVYKTQPYFHQDKKLAILDVGIHVLDLARVFLGEVRHLSCETQQRNPRNVGEDTATMLLRHTSGAVSLVECTYEARQIPDSFPQTLVTIEGETGSIKVHEDFRMVVTSGNEVSERSIGSPLLPWTQAPWHVAQESVLLTQRAIIAAWRAGREAETSGADNLNTYALVDAAYAAAESGRAVAPEVWRGETIAVASVRR</sequence>
<evidence type="ECO:0000259" key="1">
    <source>
        <dbReference type="Pfam" id="PF01408"/>
    </source>
</evidence>
<dbReference type="PANTHER" id="PTHR43708:SF8">
    <property type="entry name" value="OXIDOREDUCTASE"/>
    <property type="match status" value="1"/>
</dbReference>
<feature type="domain" description="Gfo/Idh/MocA-like oxidoreductase N-terminal" evidence="1">
    <location>
        <begin position="2"/>
        <end position="120"/>
    </location>
</feature>
<dbReference type="InterPro" id="IPR051317">
    <property type="entry name" value="Gfo/Idh/MocA_oxidoreduct"/>
</dbReference>
<dbReference type="Proteomes" id="UP001165667">
    <property type="component" value="Unassembled WGS sequence"/>
</dbReference>
<protein>
    <submittedName>
        <fullName evidence="3">Gfo/Idh/MocA family oxidoreductase</fullName>
    </submittedName>
</protein>
<evidence type="ECO:0000313" key="4">
    <source>
        <dbReference type="Proteomes" id="UP001165667"/>
    </source>
</evidence>
<dbReference type="Gene3D" id="3.40.50.720">
    <property type="entry name" value="NAD(P)-binding Rossmann-like Domain"/>
    <property type="match status" value="1"/>
</dbReference>
<dbReference type="SUPFAM" id="SSF51735">
    <property type="entry name" value="NAD(P)-binding Rossmann-fold domains"/>
    <property type="match status" value="1"/>
</dbReference>